<evidence type="ECO:0000256" key="1">
    <source>
        <dbReference type="ARBA" id="ARBA00006441"/>
    </source>
</evidence>
<keyword evidence="3" id="KW-0472">Membrane</keyword>
<dbReference type="GO" id="GO:0006914">
    <property type="term" value="P:autophagy"/>
    <property type="evidence" value="ECO:0007669"/>
    <property type="project" value="UniProtKB-KW"/>
</dbReference>
<organism evidence="6">
    <name type="scientific">Oikopleura dioica</name>
    <name type="common">Tunicate</name>
    <dbReference type="NCBI Taxonomy" id="34765"/>
    <lineage>
        <taxon>Eukaryota</taxon>
        <taxon>Metazoa</taxon>
        <taxon>Chordata</taxon>
        <taxon>Tunicata</taxon>
        <taxon>Appendicularia</taxon>
        <taxon>Copelata</taxon>
        <taxon>Oikopleuridae</taxon>
        <taxon>Oikopleura</taxon>
    </lineage>
</organism>
<sequence length="793" mass="91027">MSGRSWFSWNRTQNVHSLDRLRQLYSLLTKNKAVTQNNKALVVETLRSISEILIWGDQNDSSVFEFFLEKNMFQFFINLLNSDPGNHVCIQLLQTLNILFENLRHETSLFYLLSNNHVNTILTNRFDFEDEELLAYYISFLKTLSLRLDSNTVHFYFNEHQADFPLFTEALNFHAHSESMVRAAVRTLTLSVYRIREPALESFLLERTAKPFFSQLVYDCQQIAIAIDTQHETGKVEPQLLNDHMDFLHYFADIISNASSALGNMLIELLLQKLLSVYAAPIFKDIGVDPSFAERRSQFAPAVSLTLMAEVFSLLKIEGLERLTKEMGEWACSQVITSSGFMSKPANLQQQLDAQREIAIRELKQSNLKSSPSSEAEPEAATENRVGSPIYEFENFPLLDSCLKALETERNYLNVLPTLLFINSMVSNLNDTSQLMMNHENPADPERRSYAKCFFEKLIRLLQKSSSKPTSIRLITVSLACNIIEWLNQNGVDVMEEILKVSQVVKTNLSIPLRQEELFLEVFEDEWLTLKKFPKTTQLLADTRFSCLKKSILIKLSVISEISQTPMSGQVLIKRLPCGADEQLQYEILLFFLLRQLSIKLKNEQDVELPLACPNQLQKVGAKLDLNNAELIGCTVTTNDSSDRRFMVVDTYQIILVEPDSKLGWGKVTFAGQLQDLEIEQLSQDERTLVITVRQSFLNLIFEIKIEFQKLTFDDHIRSLTARQRLTKGRLRARHLKLQKISAVLDLPANFLQVRINQNKRSKLFLGSLCFIIKLYSCLPIQIFIIKTCSVFS</sequence>
<dbReference type="GO" id="GO:0005770">
    <property type="term" value="C:late endosome"/>
    <property type="evidence" value="ECO:0007669"/>
    <property type="project" value="TreeGrafter"/>
</dbReference>
<dbReference type="InterPro" id="IPR045820">
    <property type="entry name" value="CLEC16A/TT9_C"/>
</dbReference>
<proteinExistence type="inferred from homology"/>
<name>E4YYT4_OIKDI</name>
<accession>E4YYT4</accession>
<evidence type="ECO:0000256" key="3">
    <source>
        <dbReference type="SAM" id="Phobius"/>
    </source>
</evidence>
<dbReference type="PANTHER" id="PTHR21481">
    <property type="entry name" value="PROTEIN CLEC16A"/>
    <property type="match status" value="1"/>
</dbReference>
<dbReference type="PANTHER" id="PTHR21481:SF0">
    <property type="entry name" value="PROTEIN CLEC16A"/>
    <property type="match status" value="1"/>
</dbReference>
<evidence type="ECO:0000313" key="6">
    <source>
        <dbReference type="EMBL" id="CBY40612.1"/>
    </source>
</evidence>
<dbReference type="InterPro" id="IPR016024">
    <property type="entry name" value="ARM-type_fold"/>
</dbReference>
<gene>
    <name evidence="6" type="ORF">GSOID_T00022631001</name>
</gene>
<comment type="similarity">
    <text evidence="1">Belongs to the CLEC16A/gop-1 family.</text>
</comment>
<feature type="transmembrane region" description="Helical" evidence="3">
    <location>
        <begin position="764"/>
        <end position="786"/>
    </location>
</feature>
<evidence type="ECO:0000256" key="2">
    <source>
        <dbReference type="ARBA" id="ARBA00023006"/>
    </source>
</evidence>
<protein>
    <submittedName>
        <fullName evidence="6">Uncharacterized protein</fullName>
    </submittedName>
</protein>
<feature type="domain" description="FPL" evidence="4">
    <location>
        <begin position="46"/>
        <end position="193"/>
    </location>
</feature>
<dbReference type="EMBL" id="FN656010">
    <property type="protein sequence ID" value="CBY40612.1"/>
    <property type="molecule type" value="Genomic_DNA"/>
</dbReference>
<dbReference type="AlphaFoldDB" id="E4YYT4"/>
<dbReference type="GO" id="GO:0005794">
    <property type="term" value="C:Golgi apparatus"/>
    <property type="evidence" value="ECO:0007669"/>
    <property type="project" value="TreeGrafter"/>
</dbReference>
<dbReference type="SUPFAM" id="SSF48371">
    <property type="entry name" value="ARM repeat"/>
    <property type="match status" value="1"/>
</dbReference>
<evidence type="ECO:0000259" key="4">
    <source>
        <dbReference type="Pfam" id="PF09758"/>
    </source>
</evidence>
<keyword evidence="3" id="KW-0812">Transmembrane</keyword>
<evidence type="ECO:0000259" key="5">
    <source>
        <dbReference type="Pfam" id="PF19439"/>
    </source>
</evidence>
<dbReference type="Pfam" id="PF09758">
    <property type="entry name" value="FPL"/>
    <property type="match status" value="1"/>
</dbReference>
<dbReference type="GO" id="GO:1901096">
    <property type="term" value="P:regulation of autophagosome maturation"/>
    <property type="evidence" value="ECO:0007669"/>
    <property type="project" value="TreeGrafter"/>
</dbReference>
<dbReference type="GO" id="GO:0016197">
    <property type="term" value="P:endosomal transport"/>
    <property type="evidence" value="ECO:0007669"/>
    <property type="project" value="TreeGrafter"/>
</dbReference>
<dbReference type="InterPro" id="IPR039272">
    <property type="entry name" value="CLEC16A/TT9"/>
</dbReference>
<dbReference type="Proteomes" id="UP000011014">
    <property type="component" value="Unassembled WGS sequence"/>
</dbReference>
<feature type="domain" description="CLEC16A/TT9 C-terminal" evidence="5">
    <location>
        <begin position="395"/>
        <end position="749"/>
    </location>
</feature>
<dbReference type="InterPro" id="IPR019155">
    <property type="entry name" value="CLEC16A/TT9_N"/>
</dbReference>
<keyword evidence="3" id="KW-1133">Transmembrane helix</keyword>
<dbReference type="Pfam" id="PF19439">
    <property type="entry name" value="CLEC16A_C"/>
    <property type="match status" value="1"/>
</dbReference>
<dbReference type="GO" id="GO:0007034">
    <property type="term" value="P:vacuolar transport"/>
    <property type="evidence" value="ECO:0007669"/>
    <property type="project" value="TreeGrafter"/>
</dbReference>
<reference evidence="6" key="1">
    <citation type="journal article" date="2010" name="Science">
        <title>Plasticity of animal genome architecture unmasked by rapid evolution of a pelagic tunicate.</title>
        <authorList>
            <person name="Denoeud F."/>
            <person name="Henriet S."/>
            <person name="Mungpakdee S."/>
            <person name="Aury J.M."/>
            <person name="Da Silva C."/>
            <person name="Brinkmann H."/>
            <person name="Mikhaleva J."/>
            <person name="Olsen L.C."/>
            <person name="Jubin C."/>
            <person name="Canestro C."/>
            <person name="Bouquet J.M."/>
            <person name="Danks G."/>
            <person name="Poulain J."/>
            <person name="Campsteijn C."/>
            <person name="Adamski M."/>
            <person name="Cross I."/>
            <person name="Yadetie F."/>
            <person name="Muffato M."/>
            <person name="Louis A."/>
            <person name="Butcher S."/>
            <person name="Tsagkogeorga G."/>
            <person name="Konrad A."/>
            <person name="Singh S."/>
            <person name="Jensen M.F."/>
            <person name="Cong E.H."/>
            <person name="Eikeseth-Otteraa H."/>
            <person name="Noel B."/>
            <person name="Anthouard V."/>
            <person name="Porcel B.M."/>
            <person name="Kachouri-Lafond R."/>
            <person name="Nishino A."/>
            <person name="Ugolini M."/>
            <person name="Chourrout P."/>
            <person name="Nishida H."/>
            <person name="Aasland R."/>
            <person name="Huzurbazar S."/>
            <person name="Westhof E."/>
            <person name="Delsuc F."/>
            <person name="Lehrach H."/>
            <person name="Reinhardt R."/>
            <person name="Weissenbach J."/>
            <person name="Roy S.W."/>
            <person name="Artiguenave F."/>
            <person name="Postlethwait J.H."/>
            <person name="Manak J.R."/>
            <person name="Thompson E.M."/>
            <person name="Jaillon O."/>
            <person name="Du Pasquier L."/>
            <person name="Boudinot P."/>
            <person name="Liberles D.A."/>
            <person name="Volff J.N."/>
            <person name="Philippe H."/>
            <person name="Lenhard B."/>
            <person name="Roest Crollius H."/>
            <person name="Wincker P."/>
            <person name="Chourrout D."/>
        </authorList>
    </citation>
    <scope>NUCLEOTIDE SEQUENCE [LARGE SCALE GENOMIC DNA]</scope>
</reference>
<feature type="non-terminal residue" evidence="6">
    <location>
        <position position="793"/>
    </location>
</feature>
<keyword evidence="2" id="KW-0072">Autophagy</keyword>